<evidence type="ECO:0000313" key="9">
    <source>
        <dbReference type="EMBL" id="RUO27910.1"/>
    </source>
</evidence>
<keyword evidence="3 7" id="KW-0574">Periplasm</keyword>
<dbReference type="PANTHER" id="PTHR47637:SF1">
    <property type="entry name" value="CHAPERONE SURA"/>
    <property type="match status" value="1"/>
</dbReference>
<dbReference type="SUPFAM" id="SSF109998">
    <property type="entry name" value="Triger factor/SurA peptide-binding domain-like"/>
    <property type="match status" value="1"/>
</dbReference>
<comment type="catalytic activity">
    <reaction evidence="7">
        <text>[protein]-peptidylproline (omega=180) = [protein]-peptidylproline (omega=0)</text>
        <dbReference type="Rhea" id="RHEA:16237"/>
        <dbReference type="Rhea" id="RHEA-COMP:10747"/>
        <dbReference type="Rhea" id="RHEA-COMP:10748"/>
        <dbReference type="ChEBI" id="CHEBI:83833"/>
        <dbReference type="ChEBI" id="CHEBI:83834"/>
        <dbReference type="EC" id="5.2.1.8"/>
    </reaction>
</comment>
<dbReference type="InterPro" id="IPR046357">
    <property type="entry name" value="PPIase_dom_sf"/>
</dbReference>
<evidence type="ECO:0000256" key="3">
    <source>
        <dbReference type="ARBA" id="ARBA00022764"/>
    </source>
</evidence>
<keyword evidence="1 7" id="KW-0732">Signal</keyword>
<sequence precursor="true">MRVVTSWIIALSMLLVSASSLAQQSLDRVAIIVDNTVVLESEIQSLIQQVKRDSRSANRSLPSDDVLRTQASERLISQKLQMQLAERMGIRISDAQLDQTIASIASDNEMTVDMMRTQIEADGESWRQYRENVREQIVTNEVQRATVQRRVYISPQEINNLVEIIDEQGDSTTEYNLSHILISFQDDSGENDESAAEQRASAVLNRLSEGDDFAELAVTASSASNALDGGEMDWMTINTMPTLFADAVEGAQAGDIVGPLRSGIGFHILRVNDVRGAEVFTAEEVKARHILIQPSVILSDARARSMLAEFREQIMSGEKEFSELAEEHSADTGSARAGGDLGWADPSMYVPEFREKAENQEIGYISEPFRTTHGWHILEVQDRRTQDVTEQRKQDQAGNMLFSRKYREELDIWLQELRDRAYVEVLEE</sequence>
<dbReference type="SUPFAM" id="SSF54534">
    <property type="entry name" value="FKBP-like"/>
    <property type="match status" value="2"/>
</dbReference>
<dbReference type="InterPro" id="IPR050280">
    <property type="entry name" value="OMP_Chaperone_SurA"/>
</dbReference>
<dbReference type="HAMAP" id="MF_01183">
    <property type="entry name" value="Chaperone_SurA"/>
    <property type="match status" value="1"/>
</dbReference>
<evidence type="ECO:0000256" key="7">
    <source>
        <dbReference type="HAMAP-Rule" id="MF_01183"/>
    </source>
</evidence>
<feature type="domain" description="PpiC" evidence="8">
    <location>
        <begin position="172"/>
        <end position="273"/>
    </location>
</feature>
<dbReference type="EC" id="5.2.1.8" evidence="7"/>
<reference evidence="9 10" key="1">
    <citation type="journal article" date="2018" name="Front. Microbiol.">
        <title>Genome-Based Analysis Reveals the Taxonomy and Diversity of the Family Idiomarinaceae.</title>
        <authorList>
            <person name="Liu Y."/>
            <person name="Lai Q."/>
            <person name="Shao Z."/>
        </authorList>
    </citation>
    <scope>NUCLEOTIDE SEQUENCE [LARGE SCALE GENOMIC DNA]</scope>
    <source>
        <strain evidence="9 10">GBSy1</strain>
    </source>
</reference>
<accession>A0ABY0BUI5</accession>
<evidence type="ECO:0000256" key="5">
    <source>
        <dbReference type="ARBA" id="ARBA00023186"/>
    </source>
</evidence>
<keyword evidence="4 7" id="KW-0697">Rotamase</keyword>
<dbReference type="PROSITE" id="PS50198">
    <property type="entry name" value="PPIC_PPIASE_2"/>
    <property type="match status" value="2"/>
</dbReference>
<evidence type="ECO:0000256" key="1">
    <source>
        <dbReference type="ARBA" id="ARBA00022729"/>
    </source>
</evidence>
<dbReference type="Pfam" id="PF00639">
    <property type="entry name" value="Rotamase"/>
    <property type="match status" value="2"/>
</dbReference>
<dbReference type="PROSITE" id="PS01096">
    <property type="entry name" value="PPIC_PPIASE_1"/>
    <property type="match status" value="1"/>
</dbReference>
<keyword evidence="2 7" id="KW-0677">Repeat</keyword>
<dbReference type="RefSeq" id="WP_126790208.1">
    <property type="nucleotide sequence ID" value="NZ_PIPN01000007.1"/>
</dbReference>
<keyword evidence="5 7" id="KW-0143">Chaperone</keyword>
<keyword evidence="10" id="KW-1185">Reference proteome</keyword>
<evidence type="ECO:0000256" key="6">
    <source>
        <dbReference type="ARBA" id="ARBA00023235"/>
    </source>
</evidence>
<feature type="chain" id="PRO_5044912958" description="Chaperone SurA" evidence="7">
    <location>
        <begin position="23"/>
        <end position="428"/>
    </location>
</feature>
<dbReference type="InterPro" id="IPR015391">
    <property type="entry name" value="SurA_N"/>
</dbReference>
<comment type="caution">
    <text evidence="9">The sequence shown here is derived from an EMBL/GenBank/DDBJ whole genome shotgun (WGS) entry which is preliminary data.</text>
</comment>
<dbReference type="NCBIfam" id="NF008038">
    <property type="entry name" value="PRK10770.1"/>
    <property type="match status" value="1"/>
</dbReference>
<dbReference type="GO" id="GO:0016853">
    <property type="term" value="F:isomerase activity"/>
    <property type="evidence" value="ECO:0007669"/>
    <property type="project" value="UniProtKB-KW"/>
</dbReference>
<dbReference type="Pfam" id="PF09312">
    <property type="entry name" value="SurA_N"/>
    <property type="match status" value="1"/>
</dbReference>
<dbReference type="InterPro" id="IPR023034">
    <property type="entry name" value="PPIase_SurA"/>
</dbReference>
<name>A0ABY0BUI5_9GAMM</name>
<evidence type="ECO:0000256" key="4">
    <source>
        <dbReference type="ARBA" id="ARBA00023110"/>
    </source>
</evidence>
<evidence type="ECO:0000256" key="2">
    <source>
        <dbReference type="ARBA" id="ARBA00022737"/>
    </source>
</evidence>
<keyword evidence="6 7" id="KW-0413">Isomerase</keyword>
<protein>
    <recommendedName>
        <fullName evidence="7">Chaperone SurA</fullName>
    </recommendedName>
    <alternativeName>
        <fullName evidence="7">Peptidyl-prolyl cis-trans isomerase SurA</fullName>
        <shortName evidence="7">PPIase SurA</shortName>
        <ecNumber evidence="7">5.2.1.8</ecNumber>
    </alternativeName>
    <alternativeName>
        <fullName evidence="7">Rotamase SurA</fullName>
    </alternativeName>
</protein>
<dbReference type="Gene3D" id="3.10.50.40">
    <property type="match status" value="2"/>
</dbReference>
<dbReference type="InterPro" id="IPR023058">
    <property type="entry name" value="PPIase_PpiC_CS"/>
</dbReference>
<dbReference type="InterPro" id="IPR000297">
    <property type="entry name" value="PPIase_PpiC"/>
</dbReference>
<evidence type="ECO:0000313" key="10">
    <source>
        <dbReference type="Proteomes" id="UP000287410"/>
    </source>
</evidence>
<dbReference type="EMBL" id="PIPN01000007">
    <property type="protein sequence ID" value="RUO27910.1"/>
    <property type="molecule type" value="Genomic_DNA"/>
</dbReference>
<dbReference type="PANTHER" id="PTHR47637">
    <property type="entry name" value="CHAPERONE SURA"/>
    <property type="match status" value="1"/>
</dbReference>
<dbReference type="Proteomes" id="UP000287410">
    <property type="component" value="Unassembled WGS sequence"/>
</dbReference>
<feature type="domain" description="PpiC" evidence="8">
    <location>
        <begin position="282"/>
        <end position="382"/>
    </location>
</feature>
<comment type="function">
    <text evidence="7">Chaperone involved in the correct folding and assembly of outer membrane proteins. Recognizes specific patterns of aromatic residues and the orientation of their side chains, which are found more frequently in integral outer membrane proteins. May act in both early periplasmic and late outer membrane-associated steps of protein maturation.</text>
</comment>
<comment type="domain">
    <text evidence="7">The PPIase activity resides only in the second parvulin domain. The N-terminal region and the C-terminal tail are necessary and sufficient for the chaperone activity of SurA. The PPIase activity is dispensable for SurA to function as a chaperone. The N-terminal region and the C-terminal tail are also required for porin recognition.</text>
</comment>
<proteinExistence type="inferred from homology"/>
<evidence type="ECO:0000259" key="8">
    <source>
        <dbReference type="PROSITE" id="PS50198"/>
    </source>
</evidence>
<comment type="subcellular location">
    <subcellularLocation>
        <location evidence="7">Periplasm</location>
    </subcellularLocation>
    <text evidence="7">Is capable of associating with the outer membrane.</text>
</comment>
<dbReference type="Gene3D" id="1.10.4030.10">
    <property type="entry name" value="Porin chaperone SurA, peptide-binding domain"/>
    <property type="match status" value="1"/>
</dbReference>
<gene>
    <name evidence="7" type="primary">surA</name>
    <name evidence="9" type="ORF">CWE12_13325</name>
</gene>
<dbReference type="InterPro" id="IPR027304">
    <property type="entry name" value="Trigger_fact/SurA_dom_sf"/>
</dbReference>
<organism evidence="9 10">
    <name type="scientific">Aliidiomarina sedimenti</name>
    <dbReference type="NCBI Taxonomy" id="1933879"/>
    <lineage>
        <taxon>Bacteria</taxon>
        <taxon>Pseudomonadati</taxon>
        <taxon>Pseudomonadota</taxon>
        <taxon>Gammaproteobacteria</taxon>
        <taxon>Alteromonadales</taxon>
        <taxon>Idiomarinaceae</taxon>
        <taxon>Aliidiomarina</taxon>
    </lineage>
</organism>
<feature type="signal peptide" evidence="7">
    <location>
        <begin position="1"/>
        <end position="22"/>
    </location>
</feature>